<proteinExistence type="predicted"/>
<sequence>MDIMSIASMSVEMHQQEDAMNIGTAVMKMAMDTQTEMMDGMLDAMGAAEVAAMTGVGQNIDIMA</sequence>
<dbReference type="InterPro" id="IPR025906">
    <property type="entry name" value="YjfB_motility"/>
</dbReference>
<evidence type="ECO:0000313" key="1">
    <source>
        <dbReference type="EMBL" id="KHM50431.1"/>
    </source>
</evidence>
<dbReference type="AlphaFoldDB" id="A0A0B2JV06"/>
<dbReference type="STRING" id="82374.NZ47_12265"/>
<dbReference type="EMBL" id="JSCE01000227">
    <property type="protein sequence ID" value="KHM50431.1"/>
    <property type="molecule type" value="Genomic_DNA"/>
</dbReference>
<dbReference type="RefSeq" id="WP_027396649.1">
    <property type="nucleotide sequence ID" value="NZ_JSCE01000227.1"/>
</dbReference>
<reference evidence="1 2" key="1">
    <citation type="journal article" date="2013" name="PLoS ONE">
        <title>Identification and characterization of three novel lipases belonging to families II and V from Anaerovibrio lipolyticus 5ST.</title>
        <authorList>
            <person name="Prive F."/>
            <person name="Kaderbhai N.N."/>
            <person name="Girdwood S."/>
            <person name="Worgan H.J."/>
            <person name="Pinloche E."/>
            <person name="Scollan N.D."/>
            <person name="Huws S.A."/>
            <person name="Newbold C.J."/>
        </authorList>
    </citation>
    <scope>NUCLEOTIDE SEQUENCE [LARGE SCALE GENOMIC DNA]</scope>
    <source>
        <strain evidence="1 2">5S</strain>
    </source>
</reference>
<protein>
    <recommendedName>
        <fullName evidence="3">Motility protein</fullName>
    </recommendedName>
</protein>
<evidence type="ECO:0000313" key="2">
    <source>
        <dbReference type="Proteomes" id="UP000030993"/>
    </source>
</evidence>
<gene>
    <name evidence="1" type="ORF">NZ47_12265</name>
</gene>
<dbReference type="Proteomes" id="UP000030993">
    <property type="component" value="Unassembled WGS sequence"/>
</dbReference>
<evidence type="ECO:0008006" key="3">
    <source>
        <dbReference type="Google" id="ProtNLM"/>
    </source>
</evidence>
<comment type="caution">
    <text evidence="1">The sequence shown here is derived from an EMBL/GenBank/DDBJ whole genome shotgun (WGS) entry which is preliminary data.</text>
</comment>
<keyword evidence="2" id="KW-1185">Reference proteome</keyword>
<dbReference type="Pfam" id="PF14070">
    <property type="entry name" value="YjfB_motility"/>
    <property type="match status" value="1"/>
</dbReference>
<organism evidence="1 2">
    <name type="scientific">Anaerovibrio lipolyticus</name>
    <dbReference type="NCBI Taxonomy" id="82374"/>
    <lineage>
        <taxon>Bacteria</taxon>
        <taxon>Bacillati</taxon>
        <taxon>Bacillota</taxon>
        <taxon>Negativicutes</taxon>
        <taxon>Selenomonadales</taxon>
        <taxon>Selenomonadaceae</taxon>
        <taxon>Anaerovibrio</taxon>
    </lineage>
</organism>
<name>A0A0B2JV06_9FIRM</name>
<accession>A0A0B2JV06</accession>